<keyword evidence="6" id="KW-0812">Transmembrane</keyword>
<name>A0A381WKT2_9ZZZZ</name>
<dbReference type="InterPro" id="IPR034466">
    <property type="entry name" value="Methyltransferase_Class_B"/>
</dbReference>
<dbReference type="SFLD" id="SFLDS00029">
    <property type="entry name" value="Radical_SAM"/>
    <property type="match status" value="1"/>
</dbReference>
<dbReference type="GO" id="GO:0005829">
    <property type="term" value="C:cytosol"/>
    <property type="evidence" value="ECO:0007669"/>
    <property type="project" value="TreeGrafter"/>
</dbReference>
<dbReference type="EMBL" id="UINC01012031">
    <property type="protein sequence ID" value="SVA52768.1"/>
    <property type="molecule type" value="Genomic_DNA"/>
</dbReference>
<dbReference type="AlphaFoldDB" id="A0A381WKT2"/>
<dbReference type="GO" id="GO:0031419">
    <property type="term" value="F:cobalamin binding"/>
    <property type="evidence" value="ECO:0007669"/>
    <property type="project" value="InterPro"/>
</dbReference>
<evidence type="ECO:0000256" key="4">
    <source>
        <dbReference type="ARBA" id="ARBA00023004"/>
    </source>
</evidence>
<dbReference type="SUPFAM" id="SSF102114">
    <property type="entry name" value="Radical SAM enzymes"/>
    <property type="match status" value="1"/>
</dbReference>
<evidence type="ECO:0000256" key="3">
    <source>
        <dbReference type="ARBA" id="ARBA00022723"/>
    </source>
</evidence>
<evidence type="ECO:0000259" key="7">
    <source>
        <dbReference type="PROSITE" id="PS51332"/>
    </source>
</evidence>
<sequence>MANKQLKQTKLDSRLLHRKKRLYFNEFNVLMDNATYLPLSSGLLRAYAETSELLRTNYDFMPFIFYRDHPDRILDQYDNPDVAAFSVSMWNEQLCLRVAEQVKNRYADCLIIFGGPNVPHYPQDYFHQHPFVDVAVRGEGEEAFSEILTRSLDSQHFNGIFGVSWRHPETGICVRNEGERPQARDMDVYPSPYLEGLFEELIDSSEGMEFQQIIETNRGCPFLCTFCFWGQGGLSRKYRFHSIDHVSSEIEWGAKHKIKYVFNADSNFGMHKRDSEIATMLVNTKIKYGYPEKFRTCFGKNTDEQIYKVAKILHEHDLEKGITLAVQSNDEDVLENVKRENIKLSTYHNLQKRFNESNIPTYVELILGLPGETYQSWTTGIDDLLKAGLKNQLIVYMCQVFANTDLHDPEYRENFGIVTHRIPLAEIHGEIRPGGLVTEYEDIIITTDSMPLADWRRMAVFSWVAMLLHSMKLGFFVLYYLHDRHGINYSDFFSYIAECRMPAGTGQTLREEVLEFESQLDCILKGHGRGRALKEFGNIYWDEEEASFLRISSKLDQFYDELSVLVREFMGDRGIAFDEDELEEVIQYQRLRIPTYYSSKITKRQFNFNVPEYCETCFQDDAQPLVRKPQVLTIPNPKDHQGNKVAYARENILWGRKSGTMLVE</sequence>
<keyword evidence="6" id="KW-1133">Transmembrane helix</keyword>
<dbReference type="GO" id="GO:0003824">
    <property type="term" value="F:catalytic activity"/>
    <property type="evidence" value="ECO:0007669"/>
    <property type="project" value="InterPro"/>
</dbReference>
<organism evidence="8">
    <name type="scientific">marine metagenome</name>
    <dbReference type="NCBI Taxonomy" id="408172"/>
    <lineage>
        <taxon>unclassified sequences</taxon>
        <taxon>metagenomes</taxon>
        <taxon>ecological metagenomes</taxon>
    </lineage>
</organism>
<dbReference type="InterPro" id="IPR007197">
    <property type="entry name" value="rSAM"/>
</dbReference>
<gene>
    <name evidence="8" type="ORF">METZ01_LOCUS105622</name>
</gene>
<dbReference type="GO" id="GO:0051539">
    <property type="term" value="F:4 iron, 4 sulfur cluster binding"/>
    <property type="evidence" value="ECO:0007669"/>
    <property type="project" value="UniProtKB-KW"/>
</dbReference>
<evidence type="ECO:0000256" key="5">
    <source>
        <dbReference type="ARBA" id="ARBA00023014"/>
    </source>
</evidence>
<evidence type="ECO:0000256" key="2">
    <source>
        <dbReference type="ARBA" id="ARBA00022691"/>
    </source>
</evidence>
<feature type="transmembrane region" description="Helical" evidence="6">
    <location>
        <begin position="460"/>
        <end position="481"/>
    </location>
</feature>
<keyword evidence="4" id="KW-0408">Iron</keyword>
<dbReference type="Gene3D" id="3.80.30.20">
    <property type="entry name" value="tm_1862 like domain"/>
    <property type="match status" value="1"/>
</dbReference>
<evidence type="ECO:0000313" key="8">
    <source>
        <dbReference type="EMBL" id="SVA52768.1"/>
    </source>
</evidence>
<proteinExistence type="predicted"/>
<evidence type="ECO:0000256" key="1">
    <source>
        <dbReference type="ARBA" id="ARBA00001966"/>
    </source>
</evidence>
<feature type="non-terminal residue" evidence="8">
    <location>
        <position position="664"/>
    </location>
</feature>
<dbReference type="InterPro" id="IPR023404">
    <property type="entry name" value="rSAM_horseshoe"/>
</dbReference>
<dbReference type="CDD" id="cd02068">
    <property type="entry name" value="radical_SAM_B12_BD"/>
    <property type="match status" value="1"/>
</dbReference>
<dbReference type="PANTHER" id="PTHR43409:SF16">
    <property type="entry name" value="SLR0320 PROTEIN"/>
    <property type="match status" value="1"/>
</dbReference>
<dbReference type="InterPro" id="IPR006158">
    <property type="entry name" value="Cobalamin-bd"/>
</dbReference>
<keyword evidence="5" id="KW-0411">Iron-sulfur</keyword>
<keyword evidence="2" id="KW-0949">S-adenosyl-L-methionine</keyword>
<dbReference type="SMART" id="SM00729">
    <property type="entry name" value="Elp3"/>
    <property type="match status" value="1"/>
</dbReference>
<dbReference type="PROSITE" id="PS51332">
    <property type="entry name" value="B12_BINDING"/>
    <property type="match status" value="1"/>
</dbReference>
<dbReference type="Pfam" id="PF04055">
    <property type="entry name" value="Radical_SAM"/>
    <property type="match status" value="1"/>
</dbReference>
<dbReference type="InterPro" id="IPR058240">
    <property type="entry name" value="rSAM_sf"/>
</dbReference>
<protein>
    <recommendedName>
        <fullName evidence="7">B12-binding domain-containing protein</fullName>
    </recommendedName>
</protein>
<evidence type="ECO:0000256" key="6">
    <source>
        <dbReference type="SAM" id="Phobius"/>
    </source>
</evidence>
<feature type="domain" description="B12-binding" evidence="7">
    <location>
        <begin position="79"/>
        <end position="158"/>
    </location>
</feature>
<dbReference type="Gene3D" id="3.40.50.280">
    <property type="entry name" value="Cobalamin-binding domain"/>
    <property type="match status" value="1"/>
</dbReference>
<dbReference type="InterPro" id="IPR051198">
    <property type="entry name" value="BchE-like"/>
</dbReference>
<dbReference type="SFLD" id="SFLDG01123">
    <property type="entry name" value="methyltransferase_(Class_B)"/>
    <property type="match status" value="1"/>
</dbReference>
<reference evidence="8" key="1">
    <citation type="submission" date="2018-05" db="EMBL/GenBank/DDBJ databases">
        <authorList>
            <person name="Lanie J.A."/>
            <person name="Ng W.-L."/>
            <person name="Kazmierczak K.M."/>
            <person name="Andrzejewski T.M."/>
            <person name="Davidsen T.M."/>
            <person name="Wayne K.J."/>
            <person name="Tettelin H."/>
            <person name="Glass J.I."/>
            <person name="Rusch D."/>
            <person name="Podicherti R."/>
            <person name="Tsui H.-C.T."/>
            <person name="Winkler M.E."/>
        </authorList>
    </citation>
    <scope>NUCLEOTIDE SEQUENCE</scope>
</reference>
<dbReference type="PANTHER" id="PTHR43409">
    <property type="entry name" value="ANAEROBIC MAGNESIUM-PROTOPORPHYRIN IX MONOMETHYL ESTER CYCLASE-RELATED"/>
    <property type="match status" value="1"/>
</dbReference>
<keyword evidence="3" id="KW-0479">Metal-binding</keyword>
<accession>A0A381WKT2</accession>
<dbReference type="GO" id="GO:0046872">
    <property type="term" value="F:metal ion binding"/>
    <property type="evidence" value="ECO:0007669"/>
    <property type="project" value="UniProtKB-KW"/>
</dbReference>
<dbReference type="SFLD" id="SFLDG01082">
    <property type="entry name" value="B12-binding_domain_containing"/>
    <property type="match status" value="1"/>
</dbReference>
<comment type="cofactor">
    <cofactor evidence="1">
        <name>[4Fe-4S] cluster</name>
        <dbReference type="ChEBI" id="CHEBI:49883"/>
    </cofactor>
</comment>
<dbReference type="Pfam" id="PF02310">
    <property type="entry name" value="B12-binding"/>
    <property type="match status" value="1"/>
</dbReference>
<dbReference type="InterPro" id="IPR006638">
    <property type="entry name" value="Elp3/MiaA/NifB-like_rSAM"/>
</dbReference>
<keyword evidence="6" id="KW-0472">Membrane</keyword>